<dbReference type="Proteomes" id="UP000317650">
    <property type="component" value="Unassembled WGS sequence"/>
</dbReference>
<sequence>MQAVALAIPLRPSHTLPTTQLPFLILSPPRNQDSAPPSASRPPHYSGSIARSLHVKQFCIGSSFGGSSHLRGLIRVSSSTPIHRRRDFAPSLHSPGRTWISCRPIRGRRQNVHRQDGRPQYSGRVDAIVDQAVLSSDPTLDRDFVAHRLHQRCAPGNAFRCSQGPPGRVTMIAVMSCYQRPQNRLPTYLVPSAGETVLVQGDPKTDCRREDIESFRSLARPETGTGGRGGRRGGTDTIIRDSILFLGQPSGSADAGDYPGLRGKHVLVYQDEVTGGEESVFRQWLAQPGRRWTE</sequence>
<comment type="caution">
    <text evidence="2">The sequence shown here is derived from an EMBL/GenBank/DDBJ whole genome shotgun (WGS) entry which is preliminary data.</text>
</comment>
<feature type="region of interest" description="Disordered" evidence="1">
    <location>
        <begin position="24"/>
        <end position="47"/>
    </location>
</feature>
<evidence type="ECO:0000256" key="1">
    <source>
        <dbReference type="SAM" id="MobiDB-lite"/>
    </source>
</evidence>
<keyword evidence="3" id="KW-1185">Reference proteome</keyword>
<reference evidence="2 3" key="1">
    <citation type="journal article" date="2019" name="Nat. Plants">
        <title>Genome sequencing of Musa balbisiana reveals subgenome evolution and function divergence in polyploid bananas.</title>
        <authorList>
            <person name="Yao X."/>
        </authorList>
    </citation>
    <scope>NUCLEOTIDE SEQUENCE [LARGE SCALE GENOMIC DNA]</scope>
    <source>
        <strain evidence="3">cv. DH-PKW</strain>
        <tissue evidence="2">Leaves</tissue>
    </source>
</reference>
<evidence type="ECO:0000313" key="3">
    <source>
        <dbReference type="Proteomes" id="UP000317650"/>
    </source>
</evidence>
<proteinExistence type="predicted"/>
<protein>
    <submittedName>
        <fullName evidence="2">Uncharacterized protein</fullName>
    </submittedName>
</protein>
<gene>
    <name evidence="2" type="ORF">C4D60_Mb00t18990</name>
</gene>
<evidence type="ECO:0000313" key="2">
    <source>
        <dbReference type="EMBL" id="THU42434.1"/>
    </source>
</evidence>
<dbReference type="AlphaFoldDB" id="A0A4S8I572"/>
<organism evidence="2 3">
    <name type="scientific">Musa balbisiana</name>
    <name type="common">Banana</name>
    <dbReference type="NCBI Taxonomy" id="52838"/>
    <lineage>
        <taxon>Eukaryota</taxon>
        <taxon>Viridiplantae</taxon>
        <taxon>Streptophyta</taxon>
        <taxon>Embryophyta</taxon>
        <taxon>Tracheophyta</taxon>
        <taxon>Spermatophyta</taxon>
        <taxon>Magnoliopsida</taxon>
        <taxon>Liliopsida</taxon>
        <taxon>Zingiberales</taxon>
        <taxon>Musaceae</taxon>
        <taxon>Musa</taxon>
    </lineage>
</organism>
<dbReference type="EMBL" id="PYDT01001626">
    <property type="protein sequence ID" value="THU42434.1"/>
    <property type="molecule type" value="Genomic_DNA"/>
</dbReference>
<name>A0A4S8I572_MUSBA</name>
<accession>A0A4S8I572</accession>